<evidence type="ECO:0000313" key="4">
    <source>
        <dbReference type="Proteomes" id="UP000230790"/>
    </source>
</evidence>
<dbReference type="Proteomes" id="UP000230790">
    <property type="component" value="Unassembled WGS sequence"/>
</dbReference>
<evidence type="ECO:0000256" key="1">
    <source>
        <dbReference type="ARBA" id="ARBA00006484"/>
    </source>
</evidence>
<protein>
    <submittedName>
        <fullName evidence="3">Beta-ketoacyl-ACP reductase</fullName>
    </submittedName>
</protein>
<keyword evidence="2" id="KW-0560">Oxidoreductase</keyword>
<dbReference type="PANTHER" id="PTHR42879:SF2">
    <property type="entry name" value="3-OXOACYL-[ACYL-CARRIER-PROTEIN] REDUCTASE FABG"/>
    <property type="match status" value="1"/>
</dbReference>
<dbReference type="EMBL" id="PGTN01000013">
    <property type="protein sequence ID" value="PJF48473.1"/>
    <property type="molecule type" value="Genomic_DNA"/>
</dbReference>
<sequence length="200" mass="21489">MSANVADHDAMQQVVSDICRAFGRVDVWVNNAGIYRGTPLEQLDMNEWNLMIEVNYTGVFVCTKAVAPVMKQQRYGRIINMSSIAGRTGFKNSVAYCSNKAAVIGLTRAAAMDLAPFGVTVNAVCPGSILTDMLRKVDAEICRNEGWPIGTHIARKAEQIPMGRLGTPDEVASVVAFLASSDASYVTGQSIEVDGGEIVV</sequence>
<dbReference type="AlphaFoldDB" id="A0A2M8QF79"/>
<gene>
    <name evidence="3" type="ORF">CUN48_03160</name>
</gene>
<dbReference type="InterPro" id="IPR050259">
    <property type="entry name" value="SDR"/>
</dbReference>
<organism evidence="3 4">
    <name type="scientific">Candidatus Thermofonsia Clade 3 bacterium</name>
    <dbReference type="NCBI Taxonomy" id="2364212"/>
    <lineage>
        <taxon>Bacteria</taxon>
        <taxon>Bacillati</taxon>
        <taxon>Chloroflexota</taxon>
        <taxon>Candidatus Thermofontia</taxon>
        <taxon>Candidatus Thermofonsia Clade 3</taxon>
    </lineage>
</organism>
<dbReference type="Pfam" id="PF13561">
    <property type="entry name" value="adh_short_C2"/>
    <property type="match status" value="1"/>
</dbReference>
<comment type="caution">
    <text evidence="3">The sequence shown here is derived from an EMBL/GenBank/DDBJ whole genome shotgun (WGS) entry which is preliminary data.</text>
</comment>
<dbReference type="PANTHER" id="PTHR42879">
    <property type="entry name" value="3-OXOACYL-(ACYL-CARRIER-PROTEIN) REDUCTASE"/>
    <property type="match status" value="1"/>
</dbReference>
<evidence type="ECO:0000313" key="3">
    <source>
        <dbReference type="EMBL" id="PJF48473.1"/>
    </source>
</evidence>
<dbReference type="InterPro" id="IPR036291">
    <property type="entry name" value="NAD(P)-bd_dom_sf"/>
</dbReference>
<dbReference type="Gene3D" id="3.40.50.720">
    <property type="entry name" value="NAD(P)-binding Rossmann-like Domain"/>
    <property type="match status" value="1"/>
</dbReference>
<reference evidence="3 4" key="1">
    <citation type="submission" date="2017-11" db="EMBL/GenBank/DDBJ databases">
        <title>Evolution of Phototrophy in the Chloroflexi Phylum Driven by Horizontal Gene Transfer.</title>
        <authorList>
            <person name="Ward L.M."/>
            <person name="Hemp J."/>
            <person name="Shih P.M."/>
            <person name="Mcglynn S.E."/>
            <person name="Fischer W."/>
        </authorList>
    </citation>
    <scope>NUCLEOTIDE SEQUENCE [LARGE SCALE GENOMIC DNA]</scope>
    <source>
        <strain evidence="3">JP3_7</strain>
    </source>
</reference>
<dbReference type="SUPFAM" id="SSF51735">
    <property type="entry name" value="NAD(P)-binding Rossmann-fold domains"/>
    <property type="match status" value="1"/>
</dbReference>
<accession>A0A2M8QF79</accession>
<dbReference type="FunFam" id="3.40.50.720:FF:000173">
    <property type="entry name" value="3-oxoacyl-[acyl-carrier protein] reductase"/>
    <property type="match status" value="1"/>
</dbReference>
<dbReference type="GO" id="GO:0016491">
    <property type="term" value="F:oxidoreductase activity"/>
    <property type="evidence" value="ECO:0007669"/>
    <property type="project" value="UniProtKB-KW"/>
</dbReference>
<proteinExistence type="inferred from homology"/>
<evidence type="ECO:0000256" key="2">
    <source>
        <dbReference type="ARBA" id="ARBA00023002"/>
    </source>
</evidence>
<name>A0A2M8QF79_9CHLR</name>
<dbReference type="PRINTS" id="PR00080">
    <property type="entry name" value="SDRFAMILY"/>
</dbReference>
<dbReference type="InterPro" id="IPR002347">
    <property type="entry name" value="SDR_fam"/>
</dbReference>
<comment type="similarity">
    <text evidence="1">Belongs to the short-chain dehydrogenases/reductases (SDR) family.</text>
</comment>
<dbReference type="PRINTS" id="PR00081">
    <property type="entry name" value="GDHRDH"/>
</dbReference>